<dbReference type="InParanoid" id="A0A2I1DPE1"/>
<evidence type="ECO:0000313" key="2">
    <source>
        <dbReference type="Proteomes" id="UP000234329"/>
    </source>
</evidence>
<keyword evidence="2" id="KW-1185">Reference proteome</keyword>
<proteinExistence type="predicted"/>
<dbReference type="EMBL" id="MXAV01000007">
    <property type="protein sequence ID" value="PKY11741.1"/>
    <property type="molecule type" value="Genomic_DNA"/>
</dbReference>
<organism evidence="1 2">
    <name type="scientific">Acidithiobacillus marinus</name>
    <dbReference type="NCBI Taxonomy" id="187490"/>
    <lineage>
        <taxon>Bacteria</taxon>
        <taxon>Pseudomonadati</taxon>
        <taxon>Pseudomonadota</taxon>
        <taxon>Acidithiobacillia</taxon>
        <taxon>Acidithiobacillales</taxon>
        <taxon>Acidithiobacillaceae</taxon>
        <taxon>Acidithiobacillus</taxon>
    </lineage>
</organism>
<sequence>MLPEQIIIFRHLSTQIRMLFQVRCSMRKKAEILTWIFSAGTVMDHASFDDCCSALECRPWVMRLRIHLELWRKDVQLTERIKGLIVPVPERLLEESYALAGSQGSWLLHRVWEYPGISQEKLCRDREDQKALELLDESGILIASYRRFWYCVGRSPLNRAGLPRSQSWASFWRKS</sequence>
<accession>A0A2I1DPE1</accession>
<dbReference type="Proteomes" id="UP000234329">
    <property type="component" value="Unassembled WGS sequence"/>
</dbReference>
<protein>
    <submittedName>
        <fullName evidence="1">Uncharacterized protein</fullName>
    </submittedName>
</protein>
<comment type="caution">
    <text evidence="1">The sequence shown here is derived from an EMBL/GenBank/DDBJ whole genome shotgun (WGS) entry which is preliminary data.</text>
</comment>
<name>A0A2I1DPE1_9PROT</name>
<dbReference type="AlphaFoldDB" id="A0A2I1DPE1"/>
<reference evidence="1 2" key="1">
    <citation type="submission" date="2017-03" db="EMBL/GenBank/DDBJ databases">
        <title>Draft genime sequence of the acidophilic sulfur-oxidizing bacterium Acidithiobacillus sp. SH, isolated from seawater.</title>
        <authorList>
            <person name="Sharmin S."/>
            <person name="Tokuhisa M."/>
            <person name="Kanao T."/>
            <person name="Kamimura K."/>
        </authorList>
    </citation>
    <scope>NUCLEOTIDE SEQUENCE [LARGE SCALE GENOMIC DNA]</scope>
    <source>
        <strain evidence="1 2">SH</strain>
    </source>
</reference>
<evidence type="ECO:0000313" key="1">
    <source>
        <dbReference type="EMBL" id="PKY11741.1"/>
    </source>
</evidence>
<gene>
    <name evidence="1" type="ORF">B1757_02825</name>
</gene>